<dbReference type="InterPro" id="IPR045738">
    <property type="entry name" value="DUF6088"/>
</dbReference>
<dbReference type="AlphaFoldDB" id="A0A927ZQI6"/>
<dbReference type="RefSeq" id="WP_303816796.1">
    <property type="nucleotide sequence ID" value="NZ_CAMOFN010000033.1"/>
</dbReference>
<dbReference type="EMBL" id="SVBY01000006">
    <property type="protein sequence ID" value="MBE6091851.1"/>
    <property type="molecule type" value="Genomic_DNA"/>
</dbReference>
<evidence type="ECO:0008006" key="3">
    <source>
        <dbReference type="Google" id="ProtNLM"/>
    </source>
</evidence>
<gene>
    <name evidence="1" type="ORF">E7201_01515</name>
</gene>
<evidence type="ECO:0000313" key="1">
    <source>
        <dbReference type="EMBL" id="MBE6091851.1"/>
    </source>
</evidence>
<organism evidence="1 2">
    <name type="scientific">Selenomonas ruminantium</name>
    <dbReference type="NCBI Taxonomy" id="971"/>
    <lineage>
        <taxon>Bacteria</taxon>
        <taxon>Bacillati</taxon>
        <taxon>Bacillota</taxon>
        <taxon>Negativicutes</taxon>
        <taxon>Selenomonadales</taxon>
        <taxon>Selenomonadaceae</taxon>
        <taxon>Selenomonas</taxon>
    </lineage>
</organism>
<dbReference type="Pfam" id="PF19570">
    <property type="entry name" value="DUF6088"/>
    <property type="match status" value="1"/>
</dbReference>
<reference evidence="1" key="1">
    <citation type="submission" date="2019-04" db="EMBL/GenBank/DDBJ databases">
        <title>Evolution of Biomass-Degrading Anaerobic Consortia Revealed by Metagenomics.</title>
        <authorList>
            <person name="Peng X."/>
        </authorList>
    </citation>
    <scope>NUCLEOTIDE SEQUENCE</scope>
    <source>
        <strain evidence="1">SIG240</strain>
    </source>
</reference>
<accession>A0A927ZQI6</accession>
<comment type="caution">
    <text evidence="1">The sequence shown here is derived from an EMBL/GenBank/DDBJ whole genome shotgun (WGS) entry which is preliminary data.</text>
</comment>
<proteinExistence type="predicted"/>
<name>A0A927ZQI6_SELRU</name>
<protein>
    <recommendedName>
        <fullName evidence="3">Transcriptional regulator, AbiEi antitoxin, Type IV TA system</fullName>
    </recommendedName>
</protein>
<dbReference type="Proteomes" id="UP000761380">
    <property type="component" value="Unassembled WGS sequence"/>
</dbReference>
<evidence type="ECO:0000313" key="2">
    <source>
        <dbReference type="Proteomes" id="UP000761380"/>
    </source>
</evidence>
<sequence>MVDLIKETFGLNKPIYIKDIELTLGVSNIYAKKLLKKWVDTREIRRFSQGIYYFPEKSTLFGEKPFDVDEVIKDRYLGRKNNPQGYYSGLTLANIAKITTQVPAIRSIVTNMEKGNGRNIILGKIKVRVSKPKQNINKENVAALSLLDLVSTAKKYSEFSRDKTMSMIQAYARKMQISKQSVRNSLEAYPAKTSQELIMMGVYDVLA</sequence>